<evidence type="ECO:0000256" key="2">
    <source>
        <dbReference type="ARBA" id="ARBA00022679"/>
    </source>
</evidence>
<dbReference type="SUPFAM" id="SSF52540">
    <property type="entry name" value="P-loop containing nucleoside triphosphate hydrolases"/>
    <property type="match status" value="1"/>
</dbReference>
<dbReference type="OrthoDB" id="205623at2759"/>
<dbReference type="Gene3D" id="3.40.50.300">
    <property type="entry name" value="P-loop containing nucleotide triphosphate hydrolases"/>
    <property type="match status" value="1"/>
</dbReference>
<dbReference type="Proteomes" id="UP000186922">
    <property type="component" value="Unassembled WGS sequence"/>
</dbReference>
<dbReference type="EMBL" id="BDGG01000001">
    <property type="protein sequence ID" value="GAU87330.1"/>
    <property type="molecule type" value="Genomic_DNA"/>
</dbReference>
<dbReference type="AlphaFoldDB" id="A0A1D1UFL9"/>
<comment type="similarity">
    <text evidence="1">Belongs to the sulfotransferase 1 family.</text>
</comment>
<proteinExistence type="inferred from homology"/>
<sequence length="250" mass="28890">MFRAIIHMIRHDGDPACMAFDGKVLPDVDTYLEFTDRPDAPIGTRTVDKVKQQPRPRFYATHLGYEAVPKSILEKAKIIYVAGNPKDVIVSTYFFFSSLKPFAFSGTLEDIAMSYINDKAPYTPFHKHVASFWKHRDRDNILFLTYEDTLMNCRATIDHVAKFLGKNLTDEQLDNIVSLCSFDSMRKNKKVNKTTHAQLDHSASPFIRSGTYGNWKKHFTIELNEAVDRWIKKEEHKVASDLEGFRFRCE</sequence>
<reference evidence="4 5" key="1">
    <citation type="journal article" date="2016" name="Nat. Commun.">
        <title>Extremotolerant tardigrade genome and improved radiotolerance of human cultured cells by tardigrade-unique protein.</title>
        <authorList>
            <person name="Hashimoto T."/>
            <person name="Horikawa D.D."/>
            <person name="Saito Y."/>
            <person name="Kuwahara H."/>
            <person name="Kozuka-Hata H."/>
            <person name="Shin-I T."/>
            <person name="Minakuchi Y."/>
            <person name="Ohishi K."/>
            <person name="Motoyama A."/>
            <person name="Aizu T."/>
            <person name="Enomoto A."/>
            <person name="Kondo K."/>
            <person name="Tanaka S."/>
            <person name="Hara Y."/>
            <person name="Koshikawa S."/>
            <person name="Sagara H."/>
            <person name="Miura T."/>
            <person name="Yokobori S."/>
            <person name="Miyagawa K."/>
            <person name="Suzuki Y."/>
            <person name="Kubo T."/>
            <person name="Oyama M."/>
            <person name="Kohara Y."/>
            <person name="Fujiyama A."/>
            <person name="Arakawa K."/>
            <person name="Katayama T."/>
            <person name="Toyoda A."/>
            <person name="Kunieda T."/>
        </authorList>
    </citation>
    <scope>NUCLEOTIDE SEQUENCE [LARGE SCALE GENOMIC DNA]</scope>
    <source>
        <strain evidence="4 5">YOKOZUNA-1</strain>
    </source>
</reference>
<evidence type="ECO:0000259" key="3">
    <source>
        <dbReference type="Pfam" id="PF00685"/>
    </source>
</evidence>
<evidence type="ECO:0000256" key="1">
    <source>
        <dbReference type="ARBA" id="ARBA00005771"/>
    </source>
</evidence>
<dbReference type="STRING" id="947166.A0A1D1UFL9"/>
<protein>
    <recommendedName>
        <fullName evidence="3">Sulfotransferase domain-containing protein</fullName>
    </recommendedName>
</protein>
<evidence type="ECO:0000313" key="5">
    <source>
        <dbReference type="Proteomes" id="UP000186922"/>
    </source>
</evidence>
<dbReference type="InterPro" id="IPR027417">
    <property type="entry name" value="P-loop_NTPase"/>
</dbReference>
<gene>
    <name evidence="4" type="primary">RvY_00202</name>
    <name evidence="4" type="synonym">RvY_00202.1</name>
    <name evidence="4" type="ORF">RvY_00202-1</name>
</gene>
<dbReference type="GO" id="GO:0008146">
    <property type="term" value="F:sulfotransferase activity"/>
    <property type="evidence" value="ECO:0007669"/>
    <property type="project" value="InterPro"/>
</dbReference>
<keyword evidence="2" id="KW-0808">Transferase</keyword>
<dbReference type="PANTHER" id="PTHR11783">
    <property type="entry name" value="SULFOTRANSFERASE SULT"/>
    <property type="match status" value="1"/>
</dbReference>
<keyword evidence="5" id="KW-1185">Reference proteome</keyword>
<accession>A0A1D1UFL9</accession>
<name>A0A1D1UFL9_RAMVA</name>
<dbReference type="InterPro" id="IPR000863">
    <property type="entry name" value="Sulfotransferase_dom"/>
</dbReference>
<organism evidence="4 5">
    <name type="scientific">Ramazzottius varieornatus</name>
    <name type="common">Water bear</name>
    <name type="synonym">Tardigrade</name>
    <dbReference type="NCBI Taxonomy" id="947166"/>
    <lineage>
        <taxon>Eukaryota</taxon>
        <taxon>Metazoa</taxon>
        <taxon>Ecdysozoa</taxon>
        <taxon>Tardigrada</taxon>
        <taxon>Eutardigrada</taxon>
        <taxon>Parachela</taxon>
        <taxon>Hypsibioidea</taxon>
        <taxon>Ramazzottiidae</taxon>
        <taxon>Ramazzottius</taxon>
    </lineage>
</organism>
<evidence type="ECO:0000313" key="4">
    <source>
        <dbReference type="EMBL" id="GAU87330.1"/>
    </source>
</evidence>
<dbReference type="Pfam" id="PF00685">
    <property type="entry name" value="Sulfotransfer_1"/>
    <property type="match status" value="1"/>
</dbReference>
<feature type="domain" description="Sulfotransferase" evidence="3">
    <location>
        <begin position="4"/>
        <end position="234"/>
    </location>
</feature>
<comment type="caution">
    <text evidence="4">The sequence shown here is derived from an EMBL/GenBank/DDBJ whole genome shotgun (WGS) entry which is preliminary data.</text>
</comment>